<reference evidence="1 2" key="1">
    <citation type="journal article" date="2014" name="Genome Announc.">
        <title>Genome Sequence of Yersinia similis Y228T, a Member of the Yersinia pseudotuberculosis Complex.</title>
        <authorList>
            <person name="Sprague L.D."/>
            <person name="Neubauer H."/>
        </authorList>
    </citation>
    <scope>NUCLEOTIDE SEQUENCE [LARGE SCALE GENOMIC DNA]</scope>
    <source>
        <strain evidence="1 2">228</strain>
    </source>
</reference>
<name>A0ABM5Q4S8_9GAMM</name>
<dbReference type="EMBL" id="CP007230">
    <property type="protein sequence ID" value="AHK21979.1"/>
    <property type="molecule type" value="Genomic_DNA"/>
</dbReference>
<evidence type="ECO:0008006" key="3">
    <source>
        <dbReference type="Google" id="ProtNLM"/>
    </source>
</evidence>
<keyword evidence="2" id="KW-1185">Reference proteome</keyword>
<evidence type="ECO:0000313" key="2">
    <source>
        <dbReference type="Proteomes" id="UP000019439"/>
    </source>
</evidence>
<sequence length="151" mass="17571">MKITNEEIMAVKALITKECNTVKFDTIDDLDNFIHSIIEDKILKPFAEKQNIDYANTPNDEIIDNYDTIIDLQCMTRDEIWDKLTTFKDFLFMQNEIGLSITETAKAIDVPYRTYYKYATGENSIPAAAMSCMKMLMFIKNNGMLNKWLLR</sequence>
<gene>
    <name evidence="1" type="ORF">BF17_14370</name>
</gene>
<protein>
    <recommendedName>
        <fullName evidence="3">XRE family transcriptional regulator</fullName>
    </recommendedName>
</protein>
<proteinExistence type="predicted"/>
<organism evidence="1 2">
    <name type="scientific">Yersinia similis</name>
    <dbReference type="NCBI Taxonomy" id="367190"/>
    <lineage>
        <taxon>Bacteria</taxon>
        <taxon>Pseudomonadati</taxon>
        <taxon>Pseudomonadota</taxon>
        <taxon>Gammaproteobacteria</taxon>
        <taxon>Enterobacterales</taxon>
        <taxon>Yersiniaceae</taxon>
        <taxon>Yersinia</taxon>
    </lineage>
</organism>
<dbReference type="GeneID" id="96664673"/>
<accession>A0ABM5Q4S8</accession>
<dbReference type="Proteomes" id="UP000019439">
    <property type="component" value="Chromosome"/>
</dbReference>
<evidence type="ECO:0000313" key="1">
    <source>
        <dbReference type="EMBL" id="AHK21979.1"/>
    </source>
</evidence>
<dbReference type="RefSeq" id="WP_025383026.1">
    <property type="nucleotide sequence ID" value="NZ_CGBP01000049.1"/>
</dbReference>